<dbReference type="EMBL" id="NHTK01001158">
    <property type="protein sequence ID" value="PPR02627.1"/>
    <property type="molecule type" value="Genomic_DNA"/>
</dbReference>
<name>A0A409YHX8_9AGAR</name>
<evidence type="ECO:0000256" key="1">
    <source>
        <dbReference type="SAM" id="MobiDB-lite"/>
    </source>
</evidence>
<feature type="signal peptide" evidence="2">
    <location>
        <begin position="1"/>
        <end position="25"/>
    </location>
</feature>
<dbReference type="Pfam" id="PF06283">
    <property type="entry name" value="ThuA"/>
    <property type="match status" value="1"/>
</dbReference>
<feature type="region of interest" description="Disordered" evidence="1">
    <location>
        <begin position="284"/>
        <end position="315"/>
    </location>
</feature>
<gene>
    <name evidence="4" type="ORF">CVT24_002198</name>
</gene>
<organism evidence="4 5">
    <name type="scientific">Panaeolus cyanescens</name>
    <dbReference type="NCBI Taxonomy" id="181874"/>
    <lineage>
        <taxon>Eukaryota</taxon>
        <taxon>Fungi</taxon>
        <taxon>Dikarya</taxon>
        <taxon>Basidiomycota</taxon>
        <taxon>Agaricomycotina</taxon>
        <taxon>Agaricomycetes</taxon>
        <taxon>Agaricomycetidae</taxon>
        <taxon>Agaricales</taxon>
        <taxon>Agaricineae</taxon>
        <taxon>Galeropsidaceae</taxon>
        <taxon>Panaeolus</taxon>
    </lineage>
</organism>
<dbReference type="PANTHER" id="PTHR40469">
    <property type="entry name" value="SECRETED GLYCOSYL HYDROLASE"/>
    <property type="match status" value="1"/>
</dbReference>
<dbReference type="InterPro" id="IPR029010">
    <property type="entry name" value="ThuA-like"/>
</dbReference>
<dbReference type="SUPFAM" id="SSF52317">
    <property type="entry name" value="Class I glutamine amidotransferase-like"/>
    <property type="match status" value="1"/>
</dbReference>
<dbReference type="OrthoDB" id="3482285at2759"/>
<keyword evidence="5" id="KW-1185">Reference proteome</keyword>
<dbReference type="InParanoid" id="A0A409YHX8"/>
<dbReference type="InterPro" id="IPR029062">
    <property type="entry name" value="Class_I_gatase-like"/>
</dbReference>
<evidence type="ECO:0000256" key="2">
    <source>
        <dbReference type="SAM" id="SignalP"/>
    </source>
</evidence>
<accession>A0A409YHX8</accession>
<comment type="caution">
    <text evidence="4">The sequence shown here is derived from an EMBL/GenBank/DDBJ whole genome shotgun (WGS) entry which is preliminary data.</text>
</comment>
<dbReference type="Proteomes" id="UP000284842">
    <property type="component" value="Unassembled WGS sequence"/>
</dbReference>
<feature type="chain" id="PRO_5019522108" description="ThuA-like domain-containing protein" evidence="2">
    <location>
        <begin position="26"/>
        <end position="315"/>
    </location>
</feature>
<sequence>MAAFKLAFVLYVLGCLLCLTPVIDGKPRLLIYSATAGFRHDSIPTAITVLKERADTISVEFDATEDRSQFSLDKLSSYDAIVFLSTTGEVLDGGGKAALQDYLNRGGGFVAIHSASDSLVNTTFYTRELGAVFDYHADLQHFSLNVLQPDHPSTAGVPAVWQVQDEAYNFKSDPRALGAVVLLSADDSTIIGKPEPGSWRTATYIDSQKIHEHHVLTKAHPIPLEKGAGVEPNGFAGRSFYTSLGHLNETWQDDIFMSHILGGISWVLQGNTTLAFNSSAMVGNAQTSQDPTSPAASDAPDNTGNPKTTGIVDHP</sequence>
<keyword evidence="2" id="KW-0732">Signal</keyword>
<evidence type="ECO:0000313" key="5">
    <source>
        <dbReference type="Proteomes" id="UP000284842"/>
    </source>
</evidence>
<feature type="compositionally biased region" description="Polar residues" evidence="1">
    <location>
        <begin position="284"/>
        <end position="308"/>
    </location>
</feature>
<evidence type="ECO:0000313" key="4">
    <source>
        <dbReference type="EMBL" id="PPR02627.1"/>
    </source>
</evidence>
<proteinExistence type="predicted"/>
<dbReference type="Gene3D" id="3.40.50.880">
    <property type="match status" value="1"/>
</dbReference>
<protein>
    <recommendedName>
        <fullName evidence="3">ThuA-like domain-containing protein</fullName>
    </recommendedName>
</protein>
<evidence type="ECO:0000259" key="3">
    <source>
        <dbReference type="Pfam" id="PF06283"/>
    </source>
</evidence>
<dbReference type="AlphaFoldDB" id="A0A409YHX8"/>
<feature type="domain" description="ThuA-like" evidence="3">
    <location>
        <begin position="28"/>
        <end position="267"/>
    </location>
</feature>
<reference evidence="4 5" key="1">
    <citation type="journal article" date="2018" name="Evol. Lett.">
        <title>Horizontal gene cluster transfer increased hallucinogenic mushroom diversity.</title>
        <authorList>
            <person name="Reynolds H.T."/>
            <person name="Vijayakumar V."/>
            <person name="Gluck-Thaler E."/>
            <person name="Korotkin H.B."/>
            <person name="Matheny P.B."/>
            <person name="Slot J.C."/>
        </authorList>
    </citation>
    <scope>NUCLEOTIDE SEQUENCE [LARGE SCALE GENOMIC DNA]</scope>
    <source>
        <strain evidence="4 5">2629</strain>
    </source>
</reference>
<dbReference type="PANTHER" id="PTHR40469:SF2">
    <property type="entry name" value="GALACTOSE-BINDING DOMAIN-LIKE SUPERFAMILY PROTEIN"/>
    <property type="match status" value="1"/>
</dbReference>